<sequence length="313" mass="34861">GALHTTSTISDPCHSSTAALPLQRQGSTPTLLKLSTSAKVNKAQKPSSGLPPPEPAKPCTPLKPRVNRSMPHKRQLRKIESSINNHHPDTKSFIRVLWDECDNEANKDYLRWDGEGLRLLVRLQSTELGQKVLLPHFGHANGASFLRQLNVYTFVRLHRDSLQTVLASNNLLDAPPTDPWSCFFQDDWIRSGGTDNLRKITANSKFARQDPPAHKTRLARINASAKLARVATFVSRSHTVEGAHSLTTTRSLKHPNQGRTVRYCSSLAHERTIHTLRRIYRQRQLSSLAGKQTNPTRSTTPTRLAGTSSSPSE</sequence>
<organism evidence="8 9">
    <name type="scientific">Mixia osmundae (strain CBS 9802 / IAM 14324 / JCM 22182 / KY 12970)</name>
    <dbReference type="NCBI Taxonomy" id="764103"/>
    <lineage>
        <taxon>Eukaryota</taxon>
        <taxon>Fungi</taxon>
        <taxon>Dikarya</taxon>
        <taxon>Basidiomycota</taxon>
        <taxon>Pucciniomycotina</taxon>
        <taxon>Mixiomycetes</taxon>
        <taxon>Mixiales</taxon>
        <taxon>Mixiaceae</taxon>
        <taxon>Mixia</taxon>
    </lineage>
</organism>
<comment type="similarity">
    <text evidence="2 5">Belongs to the HSF family.</text>
</comment>
<dbReference type="EMBL" id="BABT02000069">
    <property type="protein sequence ID" value="GAA95965.1"/>
    <property type="molecule type" value="Genomic_DNA"/>
</dbReference>
<dbReference type="Pfam" id="PF00447">
    <property type="entry name" value="HSF_DNA-bind"/>
    <property type="match status" value="1"/>
</dbReference>
<evidence type="ECO:0000259" key="7">
    <source>
        <dbReference type="SMART" id="SM00415"/>
    </source>
</evidence>
<dbReference type="GO" id="GO:0005634">
    <property type="term" value="C:nucleus"/>
    <property type="evidence" value="ECO:0007669"/>
    <property type="project" value="UniProtKB-SubCell"/>
</dbReference>
<evidence type="ECO:0000256" key="1">
    <source>
        <dbReference type="ARBA" id="ARBA00004123"/>
    </source>
</evidence>
<dbReference type="InParanoid" id="G7DZF5"/>
<keyword evidence="3" id="KW-0238">DNA-binding</keyword>
<reference evidence="8 9" key="2">
    <citation type="journal article" date="2012" name="Open Biol.">
        <title>Characteristics of nucleosomes and linker DNA regions on the genome of the basidiomycete Mixia osmundae revealed by mono- and dinucleosome mapping.</title>
        <authorList>
            <person name="Nishida H."/>
            <person name="Kondo S."/>
            <person name="Matsumoto T."/>
            <person name="Suzuki Y."/>
            <person name="Yoshikawa H."/>
            <person name="Taylor T.D."/>
            <person name="Sugiyama J."/>
        </authorList>
    </citation>
    <scope>NUCLEOTIDE SEQUENCE [LARGE SCALE GENOMIC DNA]</scope>
    <source>
        <strain evidence="9">CBS 9802 / IAM 14324 / JCM 22182 / KY 12970</strain>
    </source>
</reference>
<dbReference type="SUPFAM" id="SSF46785">
    <property type="entry name" value="Winged helix' DNA-binding domain"/>
    <property type="match status" value="1"/>
</dbReference>
<comment type="subcellular location">
    <subcellularLocation>
        <location evidence="1">Nucleus</location>
    </subcellularLocation>
</comment>
<dbReference type="InterPro" id="IPR036388">
    <property type="entry name" value="WH-like_DNA-bd_sf"/>
</dbReference>
<evidence type="ECO:0000256" key="2">
    <source>
        <dbReference type="ARBA" id="ARBA00006403"/>
    </source>
</evidence>
<proteinExistence type="inferred from homology"/>
<dbReference type="STRING" id="764103.G7DZF5"/>
<protein>
    <recommendedName>
        <fullName evidence="7">HSF-type DNA-binding domain-containing protein</fullName>
    </recommendedName>
</protein>
<evidence type="ECO:0000256" key="4">
    <source>
        <dbReference type="ARBA" id="ARBA00023242"/>
    </source>
</evidence>
<keyword evidence="9" id="KW-1185">Reference proteome</keyword>
<dbReference type="GO" id="GO:0043565">
    <property type="term" value="F:sequence-specific DNA binding"/>
    <property type="evidence" value="ECO:0007669"/>
    <property type="project" value="InterPro"/>
</dbReference>
<evidence type="ECO:0000256" key="6">
    <source>
        <dbReference type="SAM" id="MobiDB-lite"/>
    </source>
</evidence>
<dbReference type="InterPro" id="IPR000232">
    <property type="entry name" value="HSF_DNA-bd"/>
</dbReference>
<dbReference type="AlphaFoldDB" id="G7DZF5"/>
<evidence type="ECO:0000313" key="9">
    <source>
        <dbReference type="Proteomes" id="UP000009131"/>
    </source>
</evidence>
<dbReference type="PANTHER" id="PTHR10015:SF427">
    <property type="entry name" value="HEAT SHOCK FACTOR PROTEIN"/>
    <property type="match status" value="1"/>
</dbReference>
<comment type="caution">
    <text evidence="8">The sequence shown here is derived from an EMBL/GenBank/DDBJ whole genome shotgun (WGS) entry which is preliminary data.</text>
</comment>
<feature type="region of interest" description="Disordered" evidence="6">
    <location>
        <begin position="1"/>
        <end position="84"/>
    </location>
</feature>
<dbReference type="PANTHER" id="PTHR10015">
    <property type="entry name" value="HEAT SHOCK TRANSCRIPTION FACTOR"/>
    <property type="match status" value="1"/>
</dbReference>
<dbReference type="HOGENOM" id="CLU_890132_0_0_1"/>
<dbReference type="GO" id="GO:0003700">
    <property type="term" value="F:DNA-binding transcription factor activity"/>
    <property type="evidence" value="ECO:0007669"/>
    <property type="project" value="InterPro"/>
</dbReference>
<dbReference type="OrthoDB" id="60033at2759"/>
<reference evidence="8 9" key="1">
    <citation type="journal article" date="2011" name="J. Gen. Appl. Microbiol.">
        <title>Draft genome sequencing of the enigmatic basidiomycete Mixia osmundae.</title>
        <authorList>
            <person name="Nishida H."/>
            <person name="Nagatsuka Y."/>
            <person name="Sugiyama J."/>
        </authorList>
    </citation>
    <scope>NUCLEOTIDE SEQUENCE [LARGE SCALE GENOMIC DNA]</scope>
    <source>
        <strain evidence="9">CBS 9802 / IAM 14324 / JCM 22182 / KY 12970</strain>
    </source>
</reference>
<feature type="compositionally biased region" description="Pro residues" evidence="6">
    <location>
        <begin position="49"/>
        <end position="58"/>
    </location>
</feature>
<evidence type="ECO:0000256" key="5">
    <source>
        <dbReference type="RuleBase" id="RU004020"/>
    </source>
</evidence>
<name>G7DZF5_MIXOS</name>
<feature type="compositionally biased region" description="Polar residues" evidence="6">
    <location>
        <begin position="1"/>
        <end position="47"/>
    </location>
</feature>
<feature type="non-terminal residue" evidence="8">
    <location>
        <position position="1"/>
    </location>
</feature>
<evidence type="ECO:0000313" key="8">
    <source>
        <dbReference type="EMBL" id="GAA95965.1"/>
    </source>
</evidence>
<evidence type="ECO:0000256" key="3">
    <source>
        <dbReference type="ARBA" id="ARBA00023125"/>
    </source>
</evidence>
<accession>G7DZF5</accession>
<dbReference type="Proteomes" id="UP000009131">
    <property type="component" value="Unassembled WGS sequence"/>
</dbReference>
<feature type="domain" description="HSF-type DNA-binding" evidence="7">
    <location>
        <begin position="89"/>
        <end position="203"/>
    </location>
</feature>
<keyword evidence="4" id="KW-0539">Nucleus</keyword>
<feature type="region of interest" description="Disordered" evidence="6">
    <location>
        <begin position="284"/>
        <end position="313"/>
    </location>
</feature>
<gene>
    <name evidence="8" type="primary">Mo02623</name>
    <name evidence="8" type="ORF">E5Q_02623</name>
</gene>
<dbReference type="InterPro" id="IPR036390">
    <property type="entry name" value="WH_DNA-bd_sf"/>
</dbReference>
<dbReference type="Gene3D" id="1.10.10.10">
    <property type="entry name" value="Winged helix-like DNA-binding domain superfamily/Winged helix DNA-binding domain"/>
    <property type="match status" value="1"/>
</dbReference>
<dbReference type="SMART" id="SM00415">
    <property type="entry name" value="HSF"/>
    <property type="match status" value="1"/>
</dbReference>